<evidence type="ECO:0000256" key="1">
    <source>
        <dbReference type="SAM" id="MobiDB-lite"/>
    </source>
</evidence>
<dbReference type="Proteomes" id="UP000799291">
    <property type="component" value="Unassembled WGS sequence"/>
</dbReference>
<evidence type="ECO:0000313" key="2">
    <source>
        <dbReference type="EMBL" id="KAF2684592.1"/>
    </source>
</evidence>
<dbReference type="AlphaFoldDB" id="A0A6G1J252"/>
<keyword evidence="3" id="KW-1185">Reference proteome</keyword>
<sequence>MHNRYDAAVMQYDHTDPEHEEGHSVAVLRLLNISVRECLPNKSGPSVSRVMEKDAGTRNEETTQRPEASAGSLSLMAEQATSLDEMKIPADCSALTAKPPMARRKDVWLGCPRRDFRTLHQTLDRVRTPRETETTTHSSKALEYSAGERLARLDPNGKASCGQMLQSKTR</sequence>
<protein>
    <submittedName>
        <fullName evidence="2">Uncharacterized protein</fullName>
    </submittedName>
</protein>
<accession>A0A6G1J252</accession>
<gene>
    <name evidence="2" type="ORF">K458DRAFT_389056</name>
</gene>
<name>A0A6G1J252_9PLEO</name>
<dbReference type="EMBL" id="MU005581">
    <property type="protein sequence ID" value="KAF2684592.1"/>
    <property type="molecule type" value="Genomic_DNA"/>
</dbReference>
<evidence type="ECO:0000313" key="3">
    <source>
        <dbReference type="Proteomes" id="UP000799291"/>
    </source>
</evidence>
<feature type="compositionally biased region" description="Basic and acidic residues" evidence="1">
    <location>
        <begin position="50"/>
        <end position="64"/>
    </location>
</feature>
<proteinExistence type="predicted"/>
<organism evidence="2 3">
    <name type="scientific">Lentithecium fluviatile CBS 122367</name>
    <dbReference type="NCBI Taxonomy" id="1168545"/>
    <lineage>
        <taxon>Eukaryota</taxon>
        <taxon>Fungi</taxon>
        <taxon>Dikarya</taxon>
        <taxon>Ascomycota</taxon>
        <taxon>Pezizomycotina</taxon>
        <taxon>Dothideomycetes</taxon>
        <taxon>Pleosporomycetidae</taxon>
        <taxon>Pleosporales</taxon>
        <taxon>Massarineae</taxon>
        <taxon>Lentitheciaceae</taxon>
        <taxon>Lentithecium</taxon>
    </lineage>
</organism>
<reference evidence="2" key="1">
    <citation type="journal article" date="2020" name="Stud. Mycol.">
        <title>101 Dothideomycetes genomes: a test case for predicting lifestyles and emergence of pathogens.</title>
        <authorList>
            <person name="Haridas S."/>
            <person name="Albert R."/>
            <person name="Binder M."/>
            <person name="Bloem J."/>
            <person name="Labutti K."/>
            <person name="Salamov A."/>
            <person name="Andreopoulos B."/>
            <person name="Baker S."/>
            <person name="Barry K."/>
            <person name="Bills G."/>
            <person name="Bluhm B."/>
            <person name="Cannon C."/>
            <person name="Castanera R."/>
            <person name="Culley D."/>
            <person name="Daum C."/>
            <person name="Ezra D."/>
            <person name="Gonzalez J."/>
            <person name="Henrissat B."/>
            <person name="Kuo A."/>
            <person name="Liang C."/>
            <person name="Lipzen A."/>
            <person name="Lutzoni F."/>
            <person name="Magnuson J."/>
            <person name="Mondo S."/>
            <person name="Nolan M."/>
            <person name="Ohm R."/>
            <person name="Pangilinan J."/>
            <person name="Park H.-J."/>
            <person name="Ramirez L."/>
            <person name="Alfaro M."/>
            <person name="Sun H."/>
            <person name="Tritt A."/>
            <person name="Yoshinaga Y."/>
            <person name="Zwiers L.-H."/>
            <person name="Turgeon B."/>
            <person name="Goodwin S."/>
            <person name="Spatafora J."/>
            <person name="Crous P."/>
            <person name="Grigoriev I."/>
        </authorList>
    </citation>
    <scope>NUCLEOTIDE SEQUENCE</scope>
    <source>
        <strain evidence="2">CBS 122367</strain>
    </source>
</reference>
<feature type="region of interest" description="Disordered" evidence="1">
    <location>
        <begin position="41"/>
        <end position="73"/>
    </location>
</feature>